<dbReference type="AlphaFoldDB" id="A0A7X2BL98"/>
<dbReference type="Proteomes" id="UP000441404">
    <property type="component" value="Unassembled WGS sequence"/>
</dbReference>
<dbReference type="Pfam" id="PF18818">
    <property type="entry name" value="MPTase-PolyVal"/>
    <property type="match status" value="1"/>
</dbReference>
<dbReference type="GO" id="GO:0003697">
    <property type="term" value="F:single-stranded DNA binding"/>
    <property type="evidence" value="ECO:0007669"/>
    <property type="project" value="InterPro"/>
</dbReference>
<organism evidence="3 4">
    <name type="scientific">Pseudomonas helleri</name>
    <dbReference type="NCBI Taxonomy" id="1608996"/>
    <lineage>
        <taxon>Bacteria</taxon>
        <taxon>Pseudomonadati</taxon>
        <taxon>Pseudomonadota</taxon>
        <taxon>Gammaproteobacteria</taxon>
        <taxon>Pseudomonadales</taxon>
        <taxon>Pseudomonadaceae</taxon>
        <taxon>Pseudomonas</taxon>
    </lineage>
</organism>
<dbReference type="InterPro" id="IPR041459">
    <property type="entry name" value="MPTase-PolyVal"/>
</dbReference>
<dbReference type="EMBL" id="WIWJ01000104">
    <property type="protein sequence ID" value="MQT50194.1"/>
    <property type="molecule type" value="Genomic_DNA"/>
</dbReference>
<evidence type="ECO:0000313" key="4">
    <source>
        <dbReference type="Proteomes" id="UP000441404"/>
    </source>
</evidence>
<comment type="caution">
    <text evidence="3">The sequence shown here is derived from an EMBL/GenBank/DDBJ whole genome shotgun (WGS) entry which is preliminary data.</text>
</comment>
<protein>
    <submittedName>
        <fullName evidence="3">DUF1738 domain-containing protein</fullName>
    </submittedName>
</protein>
<evidence type="ECO:0000259" key="2">
    <source>
        <dbReference type="Pfam" id="PF18818"/>
    </source>
</evidence>
<accession>A0A7X2BL98</accession>
<reference evidence="3 4" key="1">
    <citation type="submission" date="2019-10" db="EMBL/GenBank/DDBJ databases">
        <title>Evaluation of single-gene subtyping targets for Pseudomonas.</title>
        <authorList>
            <person name="Reichler S.J."/>
            <person name="Orsi R.H."/>
            <person name="Wiedmann M."/>
            <person name="Martin N.H."/>
            <person name="Murphy S.I."/>
        </authorList>
    </citation>
    <scope>NUCLEOTIDE SEQUENCE [LARGE SCALE GENOMIC DNA]</scope>
    <source>
        <strain evidence="3 4">FSL R10-3257</strain>
    </source>
</reference>
<feature type="compositionally biased region" description="Basic and acidic residues" evidence="1">
    <location>
        <begin position="372"/>
        <end position="393"/>
    </location>
</feature>
<feature type="domain" description="Polyvalent protein metallopeptidase" evidence="2">
    <location>
        <begin position="206"/>
        <end position="329"/>
    </location>
</feature>
<gene>
    <name evidence="3" type="ORF">GHO40_26330</name>
</gene>
<feature type="region of interest" description="Disordered" evidence="1">
    <location>
        <begin position="367"/>
        <end position="393"/>
    </location>
</feature>
<name>A0A7X2BL98_9PSED</name>
<sequence>MAYANTKKRKTYAEKKELVESSQKKTDAFLKARAESIFSSVVNEEYKDRLPWNAPAFKTRFMNPASGTIYNVENSLLLSELTAEKGYDFPFFLTASQGYAAKLSNKGETADFVVHRFGMSMGNAKTRDDSGQVVEILDENGKPKPVYRRACKLTPVFNLQQFTGELPTRFQKLIDAYAKTPTSAEVETVFQSLVDTMPTKLRRSNSAEGASNYYSPSLDFVNLAPSAQFKSRLQELSTLSHEVAHSYGHSSRKNRESLARYAEDPAFRGYEELVANLAAQAVLKHFNLRMNDDERSDLDNAFVANHNTYDVGWAAQLSDSPQKIFEAANDADRAASEMIFKIEQDLSLKLEANPALPVPETFKAGQSVRAELAAERETEPEKSNNKKRNEVKI</sequence>
<proteinExistence type="predicted"/>
<evidence type="ECO:0000256" key="1">
    <source>
        <dbReference type="SAM" id="MobiDB-lite"/>
    </source>
</evidence>
<evidence type="ECO:0000313" key="3">
    <source>
        <dbReference type="EMBL" id="MQT50194.1"/>
    </source>
</evidence>